<keyword evidence="2" id="KW-1185">Reference proteome</keyword>
<evidence type="ECO:0000313" key="2">
    <source>
        <dbReference type="Proteomes" id="UP000680067"/>
    </source>
</evidence>
<accession>A0A941DLH4</accession>
<sequence length="96" mass="10763">MNYDNPEPVEADKAYFDRIRRPISFGESKYIMFLFKGNSEQVAAISQEVIIGDVKVSIVSPFSISYPAGDVPQQLKELPSFKLIANLLGTVPERKL</sequence>
<proteinExistence type="predicted"/>
<dbReference type="RefSeq" id="WP_212687064.1">
    <property type="nucleotide sequence ID" value="NZ_JAGSPN010000003.1"/>
</dbReference>
<dbReference type="EMBL" id="JAGSPN010000003">
    <property type="protein sequence ID" value="MBR7781717.1"/>
    <property type="molecule type" value="Genomic_DNA"/>
</dbReference>
<evidence type="ECO:0000313" key="1">
    <source>
        <dbReference type="EMBL" id="MBR7781717.1"/>
    </source>
</evidence>
<gene>
    <name evidence="1" type="ORF">KDM89_06170</name>
</gene>
<name>A0A941DLH4_9BURK</name>
<organism evidence="1 2">
    <name type="scientific">Undibacterium luofuense</name>
    <dbReference type="NCBI Taxonomy" id="2828733"/>
    <lineage>
        <taxon>Bacteria</taxon>
        <taxon>Pseudomonadati</taxon>
        <taxon>Pseudomonadota</taxon>
        <taxon>Betaproteobacteria</taxon>
        <taxon>Burkholderiales</taxon>
        <taxon>Oxalobacteraceae</taxon>
        <taxon>Undibacterium</taxon>
    </lineage>
</organism>
<dbReference type="AlphaFoldDB" id="A0A941DLH4"/>
<comment type="caution">
    <text evidence="1">The sequence shown here is derived from an EMBL/GenBank/DDBJ whole genome shotgun (WGS) entry which is preliminary data.</text>
</comment>
<reference evidence="1" key="1">
    <citation type="submission" date="2021-04" db="EMBL/GenBank/DDBJ databases">
        <title>novel species isolated from subtropical streams in China.</title>
        <authorList>
            <person name="Lu H."/>
        </authorList>
    </citation>
    <scope>NUCLEOTIDE SEQUENCE</scope>
    <source>
        <strain evidence="1">LFS511W</strain>
    </source>
</reference>
<protein>
    <submittedName>
        <fullName evidence="1">Uncharacterized protein</fullName>
    </submittedName>
</protein>
<dbReference type="Proteomes" id="UP000680067">
    <property type="component" value="Unassembled WGS sequence"/>
</dbReference>